<dbReference type="InterPro" id="IPR020588">
    <property type="entry name" value="RecA_ATP-bd"/>
</dbReference>
<dbReference type="GO" id="GO:0070192">
    <property type="term" value="P:chromosome organization involved in meiotic cell cycle"/>
    <property type="evidence" value="ECO:0007669"/>
    <property type="project" value="TreeGrafter"/>
</dbReference>
<gene>
    <name evidence="8" type="ORF">TA07075</name>
</gene>
<evidence type="ECO:0000259" key="6">
    <source>
        <dbReference type="PROSITE" id="PS50162"/>
    </source>
</evidence>
<dbReference type="GeneID" id="3862654"/>
<feature type="domain" description="RecA family profile 1" evidence="6">
    <location>
        <begin position="201"/>
        <end position="306"/>
    </location>
</feature>
<dbReference type="GO" id="GO:0000794">
    <property type="term" value="C:condensed nuclear chromosome"/>
    <property type="evidence" value="ECO:0007669"/>
    <property type="project" value="TreeGrafter"/>
</dbReference>
<dbReference type="GO" id="GO:0000150">
    <property type="term" value="F:DNA strand exchange activity"/>
    <property type="evidence" value="ECO:0007669"/>
    <property type="project" value="TreeGrafter"/>
</dbReference>
<reference evidence="8 9" key="1">
    <citation type="journal article" date="2005" name="Science">
        <title>Genome of the host-cell transforming parasite Theileria annulata compared with T. parva.</title>
        <authorList>
            <person name="Pain A."/>
            <person name="Renauld H."/>
            <person name="Berriman M."/>
            <person name="Murphy L."/>
            <person name="Yeats C.A."/>
            <person name="Weir W."/>
            <person name="Kerhornou A."/>
            <person name="Aslett M."/>
            <person name="Bishop R."/>
            <person name="Bouchier C."/>
            <person name="Cochet M."/>
            <person name="Coulson R.M.R."/>
            <person name="Cronin A."/>
            <person name="de Villiers E.P."/>
            <person name="Fraser A."/>
            <person name="Fosker N."/>
            <person name="Gardner M."/>
            <person name="Goble A."/>
            <person name="Griffiths-Jones S."/>
            <person name="Harris D.E."/>
            <person name="Katzer F."/>
            <person name="Larke N."/>
            <person name="Lord A."/>
            <person name="Maser P."/>
            <person name="McKellar S."/>
            <person name="Mooney P."/>
            <person name="Morton F."/>
            <person name="Nene V."/>
            <person name="O'Neil S."/>
            <person name="Price C."/>
            <person name="Quail M.A."/>
            <person name="Rabbinowitsch E."/>
            <person name="Rawlings N.D."/>
            <person name="Rutter S."/>
            <person name="Saunders D."/>
            <person name="Seeger K."/>
            <person name="Shah T."/>
            <person name="Squares R."/>
            <person name="Squares S."/>
            <person name="Tivey A."/>
            <person name="Walker A.R."/>
            <person name="Woodward J."/>
            <person name="Dobbelaere D.A.E."/>
            <person name="Langsley G."/>
            <person name="Rajandream M.A."/>
            <person name="McKeever D."/>
            <person name="Shiels B."/>
            <person name="Tait A."/>
            <person name="Barrell B.G."/>
            <person name="Hall N."/>
        </authorList>
    </citation>
    <scope>NUCLEOTIDE SEQUENCE [LARGE SCALE GENOMIC DNA]</scope>
    <source>
        <strain evidence="9">Ankara</strain>
    </source>
</reference>
<keyword evidence="1 4" id="KW-0547">Nucleotide-binding</keyword>
<dbReference type="GO" id="GO:0140664">
    <property type="term" value="F:ATP-dependent DNA damage sensor activity"/>
    <property type="evidence" value="ECO:0007669"/>
    <property type="project" value="InterPro"/>
</dbReference>
<dbReference type="SUPFAM" id="SSF47794">
    <property type="entry name" value="Rad51 N-terminal domain-like"/>
    <property type="match status" value="1"/>
</dbReference>
<dbReference type="eggNOG" id="KOG1433">
    <property type="taxonomic scope" value="Eukaryota"/>
</dbReference>
<dbReference type="InterPro" id="IPR010995">
    <property type="entry name" value="DNA_repair_Rad51/TF_NusA_a-hlx"/>
</dbReference>
<evidence type="ECO:0000256" key="1">
    <source>
        <dbReference type="ARBA" id="ARBA00022741"/>
    </source>
</evidence>
<keyword evidence="2 4" id="KW-0067">ATP-binding</keyword>
<dbReference type="PROSITE" id="PS50162">
    <property type="entry name" value="RECA_2"/>
    <property type="match status" value="1"/>
</dbReference>
<dbReference type="VEuPathDB" id="PiroplasmaDB:TA07075"/>
<dbReference type="InParanoid" id="Q4UAC7"/>
<keyword evidence="5" id="KW-0812">Transmembrane</keyword>
<dbReference type="Gene3D" id="1.10.150.20">
    <property type="entry name" value="5' to 3' exonuclease, C-terminal subdomain"/>
    <property type="match status" value="1"/>
</dbReference>
<dbReference type="eggNOG" id="KOG1434">
    <property type="taxonomic scope" value="Eukaryota"/>
</dbReference>
<evidence type="ECO:0000259" key="7">
    <source>
        <dbReference type="PROSITE" id="PS50163"/>
    </source>
</evidence>
<dbReference type="GO" id="GO:0003690">
    <property type="term" value="F:double-stranded DNA binding"/>
    <property type="evidence" value="ECO:0007669"/>
    <property type="project" value="TreeGrafter"/>
</dbReference>
<dbReference type="SUPFAM" id="SSF52540">
    <property type="entry name" value="P-loop containing nucleoside triphosphate hydrolases"/>
    <property type="match status" value="1"/>
</dbReference>
<keyword evidence="5" id="KW-0472">Membrane</keyword>
<dbReference type="STRING" id="5874.Q4UAC7"/>
<protein>
    <submittedName>
        <fullName evidence="8">Meiotic recombination (DMC1-like) protein, putative</fullName>
    </submittedName>
</protein>
<dbReference type="RefSeq" id="XP_952849.1">
    <property type="nucleotide sequence ID" value="XM_947756.1"/>
</dbReference>
<dbReference type="InterPro" id="IPR020587">
    <property type="entry name" value="RecA_monomer-monomer_interface"/>
</dbReference>
<evidence type="ECO:0000256" key="4">
    <source>
        <dbReference type="RuleBase" id="RU003422"/>
    </source>
</evidence>
<dbReference type="AlphaFoldDB" id="Q4UAC7"/>
<dbReference type="Proteomes" id="UP000001950">
    <property type="component" value="Chromosome 4"/>
</dbReference>
<dbReference type="PANTHER" id="PTHR22942:SF30">
    <property type="entry name" value="MEIOTIC RECOMBINATION PROTEIN DMC1_LIM15 HOMOLOG"/>
    <property type="match status" value="1"/>
</dbReference>
<organism evidence="8 9">
    <name type="scientific">Theileria annulata</name>
    <dbReference type="NCBI Taxonomy" id="5874"/>
    <lineage>
        <taxon>Eukaryota</taxon>
        <taxon>Sar</taxon>
        <taxon>Alveolata</taxon>
        <taxon>Apicomplexa</taxon>
        <taxon>Aconoidasida</taxon>
        <taxon>Piroplasmida</taxon>
        <taxon>Theileriidae</taxon>
        <taxon>Theileria</taxon>
    </lineage>
</organism>
<keyword evidence="9" id="KW-1185">Reference proteome</keyword>
<dbReference type="OMA" id="QQIECIT"/>
<dbReference type="FunCoup" id="Q4UAC7">
    <property type="interactions" value="1"/>
</dbReference>
<dbReference type="GO" id="GO:0000730">
    <property type="term" value="P:DNA recombinase assembly"/>
    <property type="evidence" value="ECO:0007669"/>
    <property type="project" value="TreeGrafter"/>
</dbReference>
<evidence type="ECO:0000256" key="2">
    <source>
        <dbReference type="ARBA" id="ARBA00022840"/>
    </source>
</evidence>
<comment type="similarity">
    <text evidence="4">Belongs to the RecA family.</text>
</comment>
<dbReference type="GO" id="GO:0007131">
    <property type="term" value="P:reciprocal meiotic recombination"/>
    <property type="evidence" value="ECO:0007669"/>
    <property type="project" value="TreeGrafter"/>
</dbReference>
<sequence>MVTVPITKSKGVTIQSSTDTITKPFLPIERLEEMGINVSDINKLKSAGICTILGVIQTTKKDLCNIKGLTEMKVEKISDSASKLEITNSFISANQLYQLRKSILKIDTGIIYYLWFPLRCLVQRNQFHQPQKGYFSYIPLVLLSYIPILVSYIVKGVVSWLVIPLTGYRLSKHRNAVLGSEMLNKLLNGGIETMSITELFGENRTEKIEKICERFDLDPIIILDNIFYSKAYTHEHLLFLINNITTKMVEERFVLLIIDSIISLFRIDYSGRGELAERQQKLNKLLSNLLKIAQQFNIAIVLTNHVISEPSGNLSFISNPTKPGFHYGACSHGSQYHYLVIPVRGSLIPEGVPLTPERASTVMEYLAGGNVIGHASTCRLSLRKGKGNQRICKVYDSPNLPESECIFEL</sequence>
<dbReference type="OrthoDB" id="10251254at2759"/>
<dbReference type="PROSITE" id="PS50163">
    <property type="entry name" value="RECA_3"/>
    <property type="match status" value="1"/>
</dbReference>
<dbReference type="InterPro" id="IPR013632">
    <property type="entry name" value="Rad51_C"/>
</dbReference>
<dbReference type="Pfam" id="PF08423">
    <property type="entry name" value="Rad51"/>
    <property type="match status" value="2"/>
</dbReference>
<dbReference type="KEGG" id="tan:TA07075"/>
<evidence type="ECO:0000256" key="5">
    <source>
        <dbReference type="SAM" id="Phobius"/>
    </source>
</evidence>
<dbReference type="InterPro" id="IPR027417">
    <property type="entry name" value="P-loop_NTPase"/>
</dbReference>
<name>Q4UAC7_THEAN</name>
<evidence type="ECO:0000313" key="8">
    <source>
        <dbReference type="EMBL" id="CAI76224.1"/>
    </source>
</evidence>
<feature type="domain" description="RecA family profile 2" evidence="7">
    <location>
        <begin position="351"/>
        <end position="409"/>
    </location>
</feature>
<keyword evidence="3" id="KW-0238">DNA-binding</keyword>
<keyword evidence="5" id="KW-1133">Transmembrane helix</keyword>
<dbReference type="GO" id="GO:0005524">
    <property type="term" value="F:ATP binding"/>
    <property type="evidence" value="ECO:0007669"/>
    <property type="project" value="UniProtKB-KW"/>
</dbReference>
<dbReference type="PANTHER" id="PTHR22942">
    <property type="entry name" value="RECA/RAD51/RADA DNA STRAND-PAIRING FAMILY MEMBER"/>
    <property type="match status" value="1"/>
</dbReference>
<proteinExistence type="inferred from homology"/>
<dbReference type="GO" id="GO:0006312">
    <property type="term" value="P:mitotic recombination"/>
    <property type="evidence" value="ECO:0007669"/>
    <property type="project" value="TreeGrafter"/>
</dbReference>
<dbReference type="GO" id="GO:0003697">
    <property type="term" value="F:single-stranded DNA binding"/>
    <property type="evidence" value="ECO:0007669"/>
    <property type="project" value="TreeGrafter"/>
</dbReference>
<feature type="transmembrane region" description="Helical" evidence="5">
    <location>
        <begin position="134"/>
        <end position="154"/>
    </location>
</feature>
<dbReference type="GO" id="GO:0042148">
    <property type="term" value="P:DNA strand invasion"/>
    <property type="evidence" value="ECO:0007669"/>
    <property type="project" value="TreeGrafter"/>
</dbReference>
<dbReference type="Gene3D" id="3.40.50.300">
    <property type="entry name" value="P-loop containing nucleotide triphosphate hydrolases"/>
    <property type="match status" value="1"/>
</dbReference>
<accession>Q4UAC7</accession>
<evidence type="ECO:0000313" key="9">
    <source>
        <dbReference type="Proteomes" id="UP000001950"/>
    </source>
</evidence>
<dbReference type="EMBL" id="CR940353">
    <property type="protein sequence ID" value="CAI76224.1"/>
    <property type="molecule type" value="Genomic_DNA"/>
</dbReference>
<evidence type="ECO:0000256" key="3">
    <source>
        <dbReference type="ARBA" id="ARBA00023125"/>
    </source>
</evidence>